<comment type="cofactor">
    <cofactor evidence="5">
        <name>Mg(2+)</name>
        <dbReference type="ChEBI" id="CHEBI:18420"/>
    </cofactor>
    <cofactor evidence="5">
        <name>Mn(2+)</name>
        <dbReference type="ChEBI" id="CHEBI:29035"/>
    </cofactor>
</comment>
<keyword evidence="8" id="KW-1185">Reference proteome</keyword>
<dbReference type="Proteomes" id="UP000824504">
    <property type="component" value="Chromosome"/>
</dbReference>
<sequence length="505" mass="52045">MSSIALGATIVDALIGAGVTDVVLAPGSRSAALALAVDRAAKEGSLRLHVRVDERVAGFTALGIAKASRRAVAVVTTSGTATANLGPAAMEATAAGVPLLLITADRPAHLVGSGANQTGDQAGILGPSALAVLRIGSESGDGNDWAAVVQRGVVLAEGRRTRRAGAVQVNVEFAPPLVGELPPARPRPLRVSPSAGHSTVDLDSRRTVVLVGDATPEEGAEARALAELSGAPLLAEPSSNARVGANAVPDYRLRLGALGGDVERVVVFGHPTLSRPVTTLLSRDDVELVVVSPGATWVDPGHRAAVVADRVLLEDQDPEWLPRWFEPLPEATPPTGRDLVARTVLESLGPEDDLVLGASSIIRSADLAPIRERGPRAFANRGLAGIDGTVATATGLALATGHPTTVLLGDLTAQHDLGALVRPPSEPWPERLRVVVVDDRGGSIFRGLEQGAPEYADSFDRVFLTPQGVDLVAVAAALGWRAVRVVPDDLAATLAGDAEFIVVDV</sequence>
<reference evidence="7 8" key="1">
    <citation type="submission" date="2021-07" db="EMBL/GenBank/DDBJ databases">
        <title>complete genome sequencing of Tessaracoccus sp.J1M15.</title>
        <authorList>
            <person name="Bae J.-W."/>
            <person name="Kim D.-y."/>
        </authorList>
    </citation>
    <scope>NUCLEOTIDE SEQUENCE [LARGE SCALE GENOMIC DNA]</scope>
    <source>
        <strain evidence="7 8">J1M15</strain>
    </source>
</reference>
<evidence type="ECO:0000256" key="3">
    <source>
        <dbReference type="ARBA" id="ARBA00022842"/>
    </source>
</evidence>
<dbReference type="EMBL" id="CP079216">
    <property type="protein sequence ID" value="QXT62237.1"/>
    <property type="molecule type" value="Genomic_DNA"/>
</dbReference>
<keyword evidence="5" id="KW-0464">Manganese</keyword>
<dbReference type="PANTHER" id="PTHR42916">
    <property type="entry name" value="2-SUCCINYL-5-ENOLPYRUVYL-6-HYDROXY-3-CYCLOHEXENE-1-CARBOXYLATE SYNTHASE"/>
    <property type="match status" value="1"/>
</dbReference>
<dbReference type="Pfam" id="PF02776">
    <property type="entry name" value="TPP_enzyme_N"/>
    <property type="match status" value="1"/>
</dbReference>
<dbReference type="HAMAP" id="MF_01659">
    <property type="entry name" value="MenD"/>
    <property type="match status" value="1"/>
</dbReference>
<dbReference type="InterPro" id="IPR012001">
    <property type="entry name" value="Thiamin_PyroP_enz_TPP-bd_dom"/>
</dbReference>
<dbReference type="RefSeq" id="WP_219080893.1">
    <property type="nucleotide sequence ID" value="NZ_CP079216.1"/>
</dbReference>
<protein>
    <recommendedName>
        <fullName evidence="5">2-succinyl-5-enolpyruvyl-6-hydroxy-3-cyclohexene-1-carboxylate synthase</fullName>
        <shortName evidence="5">SEPHCHC synthase</shortName>
        <ecNumber evidence="5">2.2.1.9</ecNumber>
    </recommendedName>
    <alternativeName>
        <fullName evidence="5">Menaquinone biosynthesis protein MenD</fullName>
    </alternativeName>
</protein>
<keyword evidence="4 5" id="KW-0786">Thiamine pyrophosphate</keyword>
<accession>A0ABX8SIF0</accession>
<dbReference type="InterPro" id="IPR004433">
    <property type="entry name" value="MenaQ_synth_MenD"/>
</dbReference>
<evidence type="ECO:0000256" key="1">
    <source>
        <dbReference type="ARBA" id="ARBA00022679"/>
    </source>
</evidence>
<comment type="cofactor">
    <cofactor evidence="5">
        <name>thiamine diphosphate</name>
        <dbReference type="ChEBI" id="CHEBI:58937"/>
    </cofactor>
    <text evidence="5">Binds 1 thiamine pyrophosphate per subunit.</text>
</comment>
<comment type="catalytic activity">
    <reaction evidence="5">
        <text>isochorismate + 2-oxoglutarate + H(+) = 5-enolpyruvoyl-6-hydroxy-2-succinyl-cyclohex-3-ene-1-carboxylate + CO2</text>
        <dbReference type="Rhea" id="RHEA:25593"/>
        <dbReference type="ChEBI" id="CHEBI:15378"/>
        <dbReference type="ChEBI" id="CHEBI:16526"/>
        <dbReference type="ChEBI" id="CHEBI:16810"/>
        <dbReference type="ChEBI" id="CHEBI:29780"/>
        <dbReference type="ChEBI" id="CHEBI:58818"/>
        <dbReference type="EC" id="2.2.1.9"/>
    </reaction>
</comment>
<organism evidence="7 8">
    <name type="scientific">Tessaracoccus palaemonis</name>
    <dbReference type="NCBI Taxonomy" id="2829499"/>
    <lineage>
        <taxon>Bacteria</taxon>
        <taxon>Bacillati</taxon>
        <taxon>Actinomycetota</taxon>
        <taxon>Actinomycetes</taxon>
        <taxon>Propionibacteriales</taxon>
        <taxon>Propionibacteriaceae</taxon>
        <taxon>Tessaracoccus</taxon>
    </lineage>
</organism>
<dbReference type="PANTHER" id="PTHR42916:SF1">
    <property type="entry name" value="PROTEIN PHYLLO, CHLOROPLASTIC"/>
    <property type="match status" value="1"/>
</dbReference>
<proteinExistence type="inferred from homology"/>
<comment type="pathway">
    <text evidence="5">Quinol/quinone metabolism; 1,4-dihydroxy-2-naphthoate biosynthesis; 1,4-dihydroxy-2-naphthoate from chorismate: step 2/7.</text>
</comment>
<evidence type="ECO:0000256" key="2">
    <source>
        <dbReference type="ARBA" id="ARBA00022723"/>
    </source>
</evidence>
<comment type="subunit">
    <text evidence="5">Homodimer.</text>
</comment>
<comment type="similarity">
    <text evidence="5">Belongs to the TPP enzyme family. MenD subfamily.</text>
</comment>
<dbReference type="CDD" id="cd07037">
    <property type="entry name" value="TPP_PYR_MenD"/>
    <property type="match status" value="1"/>
</dbReference>
<evidence type="ECO:0000256" key="4">
    <source>
        <dbReference type="ARBA" id="ARBA00023052"/>
    </source>
</evidence>
<keyword evidence="2 5" id="KW-0479">Metal-binding</keyword>
<dbReference type="GO" id="GO:0070204">
    <property type="term" value="F:2-succinyl-5-enolpyruvyl-6-hydroxy-3-cyclohexene-1-carboxylic-acid synthase activity"/>
    <property type="evidence" value="ECO:0007669"/>
    <property type="project" value="UniProtKB-EC"/>
</dbReference>
<name>A0ABX8SIF0_9ACTN</name>
<evidence type="ECO:0000256" key="5">
    <source>
        <dbReference type="HAMAP-Rule" id="MF_01659"/>
    </source>
</evidence>
<evidence type="ECO:0000313" key="8">
    <source>
        <dbReference type="Proteomes" id="UP000824504"/>
    </source>
</evidence>
<gene>
    <name evidence="5 7" type="primary">menD</name>
    <name evidence="7" type="ORF">KDB89_10765</name>
</gene>
<dbReference type="NCBIfam" id="TIGR00173">
    <property type="entry name" value="menD"/>
    <property type="match status" value="1"/>
</dbReference>
<evidence type="ECO:0000259" key="6">
    <source>
        <dbReference type="Pfam" id="PF02776"/>
    </source>
</evidence>
<evidence type="ECO:0000313" key="7">
    <source>
        <dbReference type="EMBL" id="QXT62237.1"/>
    </source>
</evidence>
<feature type="domain" description="Thiamine pyrophosphate enzyme N-terminal TPP-binding" evidence="6">
    <location>
        <begin position="6"/>
        <end position="122"/>
    </location>
</feature>
<comment type="pathway">
    <text evidence="5">Quinol/quinone metabolism; menaquinone biosynthesis.</text>
</comment>
<dbReference type="EC" id="2.2.1.9" evidence="5"/>
<keyword evidence="1 5" id="KW-0808">Transferase</keyword>
<keyword evidence="3 5" id="KW-0460">Magnesium</keyword>
<keyword evidence="5" id="KW-0474">Menaquinone biosynthesis</keyword>
<comment type="function">
    <text evidence="5">Catalyzes the thiamine diphosphate-dependent decarboxylation of 2-oxoglutarate and the subsequent addition of the resulting succinic semialdehyde-thiamine pyrophosphate anion to isochorismate to yield 2-succinyl-5-enolpyruvyl-6-hydroxy-3-cyclohexene-1-carboxylate (SEPHCHC).</text>
</comment>